<reference evidence="4" key="1">
    <citation type="submission" date="2021-01" db="EMBL/GenBank/DDBJ databases">
        <title>Caligus Genome Assembly.</title>
        <authorList>
            <person name="Gallardo-Escarate C."/>
        </authorList>
    </citation>
    <scope>NUCLEOTIDE SEQUENCE [LARGE SCALE GENOMIC DNA]</scope>
</reference>
<dbReference type="SMART" id="SM00248">
    <property type="entry name" value="ANK"/>
    <property type="match status" value="4"/>
</dbReference>
<proteinExistence type="predicted"/>
<dbReference type="AlphaFoldDB" id="A0A7T8GLK4"/>
<dbReference type="OrthoDB" id="6354997at2759"/>
<keyword evidence="2" id="KW-0040">ANK repeat</keyword>
<evidence type="ECO:0000256" key="2">
    <source>
        <dbReference type="ARBA" id="ARBA00023043"/>
    </source>
</evidence>
<dbReference type="PANTHER" id="PTHR24198">
    <property type="entry name" value="ANKYRIN REPEAT AND PROTEIN KINASE DOMAIN-CONTAINING PROTEIN"/>
    <property type="match status" value="1"/>
</dbReference>
<keyword evidence="1" id="KW-0677">Repeat</keyword>
<dbReference type="InterPro" id="IPR002110">
    <property type="entry name" value="Ankyrin_rpt"/>
</dbReference>
<accession>A0A7T8GLK4</accession>
<name>A0A7T8GLK4_CALRO</name>
<evidence type="ECO:0000313" key="3">
    <source>
        <dbReference type="EMBL" id="QQP32490.1"/>
    </source>
</evidence>
<keyword evidence="4" id="KW-1185">Reference proteome</keyword>
<evidence type="ECO:0000256" key="1">
    <source>
        <dbReference type="ARBA" id="ARBA00022737"/>
    </source>
</evidence>
<dbReference type="PANTHER" id="PTHR24198:SF165">
    <property type="entry name" value="ANKYRIN REPEAT-CONTAINING PROTEIN-RELATED"/>
    <property type="match status" value="1"/>
</dbReference>
<organism evidence="3 4">
    <name type="scientific">Caligus rogercresseyi</name>
    <name type="common">Sea louse</name>
    <dbReference type="NCBI Taxonomy" id="217165"/>
    <lineage>
        <taxon>Eukaryota</taxon>
        <taxon>Metazoa</taxon>
        <taxon>Ecdysozoa</taxon>
        <taxon>Arthropoda</taxon>
        <taxon>Crustacea</taxon>
        <taxon>Multicrustacea</taxon>
        <taxon>Hexanauplia</taxon>
        <taxon>Copepoda</taxon>
        <taxon>Siphonostomatoida</taxon>
        <taxon>Caligidae</taxon>
        <taxon>Caligus</taxon>
    </lineage>
</organism>
<sequence>MLLDHPMINVNQRGLDGYTALIRACYDRPDFVRILLTRPETQINLSTYFGSSALTYAVRNGNTEAVQYLLSRPDVDINFQSRSGENAILEAVAYRRNEIAILLLQEGGCAAIAHASHHGRSVWLRHACQHPSSTDCDIFCEDDRGHNALHYALKRSNFEIAEILTEPYLYCTPQRLTHLSRNVIRRFLIYNLKKTQRLKRVIHSIPAWELPRSLISFLAYDP</sequence>
<dbReference type="Gene3D" id="1.25.40.20">
    <property type="entry name" value="Ankyrin repeat-containing domain"/>
    <property type="match status" value="1"/>
</dbReference>
<dbReference type="InterPro" id="IPR036770">
    <property type="entry name" value="Ankyrin_rpt-contain_sf"/>
</dbReference>
<dbReference type="Pfam" id="PF12796">
    <property type="entry name" value="Ank_2"/>
    <property type="match status" value="1"/>
</dbReference>
<dbReference type="Proteomes" id="UP000595437">
    <property type="component" value="Chromosome 20"/>
</dbReference>
<dbReference type="EMBL" id="CP045909">
    <property type="protein sequence ID" value="QQP32490.1"/>
    <property type="molecule type" value="Genomic_DNA"/>
</dbReference>
<dbReference type="SUPFAM" id="SSF48403">
    <property type="entry name" value="Ankyrin repeat"/>
    <property type="match status" value="1"/>
</dbReference>
<evidence type="ECO:0000313" key="4">
    <source>
        <dbReference type="Proteomes" id="UP000595437"/>
    </source>
</evidence>
<protein>
    <submittedName>
        <fullName evidence="3">Uncharacterized protein</fullName>
    </submittedName>
</protein>
<gene>
    <name evidence="3" type="ORF">FKW44_024818</name>
</gene>